<organism evidence="12 13">
    <name type="scientific">Rhynchosporium graminicola</name>
    <dbReference type="NCBI Taxonomy" id="2792576"/>
    <lineage>
        <taxon>Eukaryota</taxon>
        <taxon>Fungi</taxon>
        <taxon>Dikarya</taxon>
        <taxon>Ascomycota</taxon>
        <taxon>Pezizomycotina</taxon>
        <taxon>Leotiomycetes</taxon>
        <taxon>Helotiales</taxon>
        <taxon>Ploettnerulaceae</taxon>
        <taxon>Rhynchosporium</taxon>
    </lineage>
</organism>
<comment type="subcellular location">
    <subcellularLocation>
        <location evidence="1 9">Mitochondrion inner membrane</location>
    </subcellularLocation>
</comment>
<feature type="region of interest" description="Disordered" evidence="10">
    <location>
        <begin position="1"/>
        <end position="76"/>
    </location>
</feature>
<reference evidence="13" key="1">
    <citation type="submission" date="2016-03" db="EMBL/GenBank/DDBJ databases">
        <authorList>
            <person name="Ploux O."/>
        </authorList>
    </citation>
    <scope>NUCLEOTIDE SEQUENCE [LARGE SCALE GENOMIC DNA]</scope>
    <source>
        <strain evidence="13">UK7</strain>
    </source>
</reference>
<feature type="compositionally biased region" description="Polar residues" evidence="10">
    <location>
        <begin position="51"/>
        <end position="72"/>
    </location>
</feature>
<evidence type="ECO:0000256" key="11">
    <source>
        <dbReference type="SAM" id="Phobius"/>
    </source>
</evidence>
<comment type="function">
    <text evidence="9">Involved in the assembly of the cytochrome c oxidase complex.</text>
</comment>
<evidence type="ECO:0000256" key="5">
    <source>
        <dbReference type="ARBA" id="ARBA00022792"/>
    </source>
</evidence>
<feature type="region of interest" description="Disordered" evidence="10">
    <location>
        <begin position="177"/>
        <end position="207"/>
    </location>
</feature>
<evidence type="ECO:0000256" key="4">
    <source>
        <dbReference type="ARBA" id="ARBA00022692"/>
    </source>
</evidence>
<gene>
    <name evidence="12" type="ORF">RCO7_01932</name>
</gene>
<feature type="transmembrane region" description="Helical" evidence="11">
    <location>
        <begin position="105"/>
        <end position="124"/>
    </location>
</feature>
<dbReference type="InterPro" id="IPR022533">
    <property type="entry name" value="Cox20"/>
</dbReference>
<keyword evidence="6 11" id="KW-1133">Transmembrane helix</keyword>
<evidence type="ECO:0000256" key="1">
    <source>
        <dbReference type="ARBA" id="ARBA00004273"/>
    </source>
</evidence>
<sequence>MASDTRDESNSNSPPPTEPPPGSTSSPLHIQSSSPKIYEVFNAPASPPTSDPLQAPQSANALPDGSGQNTAGSGKEAPTLVSAIKTVRVQDFKQVHMYPCVRESLLMGIGGAFGMGGVRALWGAPIPKAANWAVGTFVFASFANYEFCLYRRRLERQHMKRAVEIIDRKKVEKEALAKAKREERRRAKEEEDRRKEEEAKRGWWRVW</sequence>
<dbReference type="AlphaFoldDB" id="A0A1E1KUA9"/>
<evidence type="ECO:0000256" key="6">
    <source>
        <dbReference type="ARBA" id="ARBA00022989"/>
    </source>
</evidence>
<evidence type="ECO:0000256" key="9">
    <source>
        <dbReference type="PIRNR" id="PIRNR007871"/>
    </source>
</evidence>
<evidence type="ECO:0000256" key="3">
    <source>
        <dbReference type="ARBA" id="ARBA00017689"/>
    </source>
</evidence>
<dbReference type="PANTHER" id="PTHR31586:SF1">
    <property type="entry name" value="CYTOCHROME C OXIDASE ASSEMBLY PROTEIN COX20, MITOCHONDRIAL"/>
    <property type="match status" value="1"/>
</dbReference>
<dbReference type="Pfam" id="PF12597">
    <property type="entry name" value="Cox20"/>
    <property type="match status" value="1"/>
</dbReference>
<comment type="caution">
    <text evidence="12">The sequence shown here is derived from an EMBL/GenBank/DDBJ whole genome shotgun (WGS) entry which is preliminary data.</text>
</comment>
<dbReference type="Proteomes" id="UP000178129">
    <property type="component" value="Unassembled WGS sequence"/>
</dbReference>
<evidence type="ECO:0000256" key="10">
    <source>
        <dbReference type="SAM" id="MobiDB-lite"/>
    </source>
</evidence>
<evidence type="ECO:0000256" key="2">
    <source>
        <dbReference type="ARBA" id="ARBA00009575"/>
    </source>
</evidence>
<name>A0A1E1KUA9_9HELO</name>
<dbReference type="PIRSF" id="PIRSF007871">
    <property type="entry name" value="Cox20"/>
    <property type="match status" value="1"/>
</dbReference>
<accession>A0A1E1KUA9</accession>
<dbReference type="GO" id="GO:0005743">
    <property type="term" value="C:mitochondrial inner membrane"/>
    <property type="evidence" value="ECO:0007669"/>
    <property type="project" value="UniProtKB-SubCell"/>
</dbReference>
<evidence type="ECO:0000256" key="8">
    <source>
        <dbReference type="ARBA" id="ARBA00023136"/>
    </source>
</evidence>
<evidence type="ECO:0000313" key="13">
    <source>
        <dbReference type="Proteomes" id="UP000178129"/>
    </source>
</evidence>
<evidence type="ECO:0000256" key="7">
    <source>
        <dbReference type="ARBA" id="ARBA00023128"/>
    </source>
</evidence>
<feature type="compositionally biased region" description="Basic and acidic residues" evidence="10">
    <location>
        <begin position="177"/>
        <end position="201"/>
    </location>
</feature>
<keyword evidence="8 9" id="KW-0472">Membrane</keyword>
<dbReference type="GO" id="GO:0033617">
    <property type="term" value="P:mitochondrial respiratory chain complex IV assembly"/>
    <property type="evidence" value="ECO:0007669"/>
    <property type="project" value="InterPro"/>
</dbReference>
<keyword evidence="13" id="KW-1185">Reference proteome</keyword>
<feature type="transmembrane region" description="Helical" evidence="11">
    <location>
        <begin position="130"/>
        <end position="150"/>
    </location>
</feature>
<dbReference type="EMBL" id="FJUW01000023">
    <property type="protein sequence ID" value="CZT01712.1"/>
    <property type="molecule type" value="Genomic_DNA"/>
</dbReference>
<keyword evidence="7 9" id="KW-0496">Mitochondrion</keyword>
<evidence type="ECO:0000313" key="12">
    <source>
        <dbReference type="EMBL" id="CZT01712.1"/>
    </source>
</evidence>
<dbReference type="PANTHER" id="PTHR31586">
    <property type="entry name" value="CYTOCHROME C OXIDASE PROTEIN 20"/>
    <property type="match status" value="1"/>
</dbReference>
<proteinExistence type="inferred from homology"/>
<keyword evidence="4 11" id="KW-0812">Transmembrane</keyword>
<feature type="compositionally biased region" description="Pro residues" evidence="10">
    <location>
        <begin position="13"/>
        <end position="22"/>
    </location>
</feature>
<comment type="similarity">
    <text evidence="2 9">Belongs to the COX20 family.</text>
</comment>
<dbReference type="InParanoid" id="A0A1E1KUA9"/>
<protein>
    <recommendedName>
        <fullName evidence="3 9">Cytochrome c oxidase assembly protein COX20, mitochondrial</fullName>
    </recommendedName>
</protein>
<keyword evidence="5 9" id="KW-0999">Mitochondrion inner membrane</keyword>